<keyword evidence="8" id="KW-1185">Reference proteome</keyword>
<evidence type="ECO:0000313" key="8">
    <source>
        <dbReference type="Proteomes" id="UP000017404"/>
    </source>
</evidence>
<keyword evidence="2" id="KW-1003">Cell membrane</keyword>
<dbReference type="GO" id="GO:0005886">
    <property type="term" value="C:plasma membrane"/>
    <property type="evidence" value="ECO:0007669"/>
    <property type="project" value="UniProtKB-SubCell"/>
</dbReference>
<dbReference type="GO" id="GO:0022857">
    <property type="term" value="F:transmembrane transporter activity"/>
    <property type="evidence" value="ECO:0007669"/>
    <property type="project" value="TreeGrafter"/>
</dbReference>
<evidence type="ECO:0000256" key="3">
    <source>
        <dbReference type="ARBA" id="ARBA00022692"/>
    </source>
</evidence>
<name>V2ULX6_9GAMM</name>
<dbReference type="AlphaFoldDB" id="V2ULX6"/>
<evidence type="ECO:0000256" key="5">
    <source>
        <dbReference type="ARBA" id="ARBA00023136"/>
    </source>
</evidence>
<dbReference type="PANTHER" id="PTHR43124">
    <property type="entry name" value="PURINE EFFLUX PUMP PBUE"/>
    <property type="match status" value="1"/>
</dbReference>
<protein>
    <submittedName>
        <fullName evidence="7">Inner membrane transporter ydhP</fullName>
    </submittedName>
</protein>
<dbReference type="InterPro" id="IPR036259">
    <property type="entry name" value="MFS_trans_sf"/>
</dbReference>
<evidence type="ECO:0000256" key="2">
    <source>
        <dbReference type="ARBA" id="ARBA00022475"/>
    </source>
</evidence>
<keyword evidence="3 6" id="KW-0812">Transmembrane</keyword>
<dbReference type="InterPro" id="IPR050189">
    <property type="entry name" value="MFS_Efflux_Transporters"/>
</dbReference>
<sequence length="64" mass="6463">MSSRISLPLLALAIGAFAIGTTEFSPMGLLPNIANDLGVSIPSAGMLIMGYALGVMLGAPIMTL</sequence>
<dbReference type="PANTHER" id="PTHR43124:SF8">
    <property type="entry name" value="INNER MEMBRANE TRANSPORT PROTEIN YDHP"/>
    <property type="match status" value="1"/>
</dbReference>
<dbReference type="Proteomes" id="UP000017404">
    <property type="component" value="Unassembled WGS sequence"/>
</dbReference>
<evidence type="ECO:0000256" key="6">
    <source>
        <dbReference type="SAM" id="Phobius"/>
    </source>
</evidence>
<evidence type="ECO:0000256" key="1">
    <source>
        <dbReference type="ARBA" id="ARBA00004651"/>
    </source>
</evidence>
<dbReference type="EMBL" id="AYEV01000014">
    <property type="protein sequence ID" value="ESK55733.1"/>
    <property type="molecule type" value="Genomic_DNA"/>
</dbReference>
<reference evidence="7 8" key="1">
    <citation type="submission" date="2013-10" db="EMBL/GenBank/DDBJ databases">
        <title>The Genome Sequence of Acinetobacter tjernbergiae CIP107465.</title>
        <authorList>
            <consortium name="The Broad Institute Genomics Platform"/>
            <consortium name="The Broad Institute Genome Sequencing Center for Infectious Disease"/>
            <person name="Cerqueira G."/>
            <person name="Feldgarden M."/>
            <person name="Courvalin P."/>
            <person name="Grillot-Courvalin C."/>
            <person name="Clermont D."/>
            <person name="Rocha E."/>
            <person name="Yoon E.-J."/>
            <person name="Nemec A."/>
            <person name="Young S.K."/>
            <person name="Zeng Q."/>
            <person name="Gargeya S."/>
            <person name="Fitzgerald M."/>
            <person name="Abouelleil A."/>
            <person name="Alvarado L."/>
            <person name="Berlin A.M."/>
            <person name="Chapman S.B."/>
            <person name="Gainer-Dewar J."/>
            <person name="Goldberg J."/>
            <person name="Gnerre S."/>
            <person name="Griggs A."/>
            <person name="Gujja S."/>
            <person name="Hansen M."/>
            <person name="Howarth C."/>
            <person name="Imamovic A."/>
            <person name="Ireland A."/>
            <person name="Larimer J."/>
            <person name="McCowan C."/>
            <person name="Murphy C."/>
            <person name="Pearson M."/>
            <person name="Poon T.W."/>
            <person name="Priest M."/>
            <person name="Roberts A."/>
            <person name="Saif S."/>
            <person name="Shea T."/>
            <person name="Sykes S."/>
            <person name="Wortman J."/>
            <person name="Nusbaum C."/>
            <person name="Birren B."/>
        </authorList>
    </citation>
    <scope>NUCLEOTIDE SEQUENCE [LARGE SCALE GENOMIC DNA]</scope>
    <source>
        <strain evidence="7 8">CIP 107465</strain>
    </source>
</reference>
<organism evidence="7 8">
    <name type="scientific">Acinetobacter tjernbergiae DSM 14971 = CIP 107465</name>
    <dbReference type="NCBI Taxonomy" id="1120928"/>
    <lineage>
        <taxon>Bacteria</taxon>
        <taxon>Pseudomonadati</taxon>
        <taxon>Pseudomonadota</taxon>
        <taxon>Gammaproteobacteria</taxon>
        <taxon>Moraxellales</taxon>
        <taxon>Moraxellaceae</taxon>
        <taxon>Acinetobacter</taxon>
    </lineage>
</organism>
<dbReference type="PATRIC" id="fig|1120928.5.peg.1648"/>
<gene>
    <name evidence="7" type="ORF">F990_01617</name>
</gene>
<dbReference type="eggNOG" id="COG2814">
    <property type="taxonomic scope" value="Bacteria"/>
</dbReference>
<evidence type="ECO:0000256" key="4">
    <source>
        <dbReference type="ARBA" id="ARBA00022989"/>
    </source>
</evidence>
<dbReference type="STRING" id="202955.GCA_000759995_01512"/>
<comment type="subcellular location">
    <subcellularLocation>
        <location evidence="1">Cell membrane</location>
        <topology evidence="1">Multi-pass membrane protein</topology>
    </subcellularLocation>
</comment>
<proteinExistence type="predicted"/>
<keyword evidence="5 6" id="KW-0472">Membrane</keyword>
<keyword evidence="4 6" id="KW-1133">Transmembrane helix</keyword>
<feature type="transmembrane region" description="Helical" evidence="6">
    <location>
        <begin position="42"/>
        <end position="62"/>
    </location>
</feature>
<evidence type="ECO:0000313" key="7">
    <source>
        <dbReference type="EMBL" id="ESK55733.1"/>
    </source>
</evidence>
<comment type="caution">
    <text evidence="7">The sequence shown here is derived from an EMBL/GenBank/DDBJ whole genome shotgun (WGS) entry which is preliminary data.</text>
</comment>
<accession>V2ULX6</accession>
<dbReference type="SUPFAM" id="SSF103473">
    <property type="entry name" value="MFS general substrate transporter"/>
    <property type="match status" value="1"/>
</dbReference>